<evidence type="ECO:0000313" key="1">
    <source>
        <dbReference type="EMBL" id="KKU96215.1"/>
    </source>
</evidence>
<reference evidence="1 2" key="1">
    <citation type="journal article" date="2015" name="Nature">
        <title>rRNA introns, odd ribosomes, and small enigmatic genomes across a large radiation of phyla.</title>
        <authorList>
            <person name="Brown C.T."/>
            <person name="Hug L.A."/>
            <person name="Thomas B.C."/>
            <person name="Sharon I."/>
            <person name="Castelle C.J."/>
            <person name="Singh A."/>
            <person name="Wilkins M.J."/>
            <person name="Williams K.H."/>
            <person name="Banfield J.F."/>
        </authorList>
    </citation>
    <scope>NUCLEOTIDE SEQUENCE [LARGE SCALE GENOMIC DNA]</scope>
</reference>
<evidence type="ECO:0000313" key="2">
    <source>
        <dbReference type="Proteomes" id="UP000034694"/>
    </source>
</evidence>
<dbReference type="EMBL" id="LCPK01000037">
    <property type="protein sequence ID" value="KKU96215.1"/>
    <property type="molecule type" value="Genomic_DNA"/>
</dbReference>
<protein>
    <recommendedName>
        <fullName evidence="3">NUDIX hydrolase</fullName>
    </recommendedName>
</protein>
<comment type="caution">
    <text evidence="1">The sequence shown here is derived from an EMBL/GenBank/DDBJ whole genome shotgun (WGS) entry which is preliminary data.</text>
</comment>
<dbReference type="AlphaFoldDB" id="A0A0G1XPF9"/>
<proteinExistence type="predicted"/>
<accession>A0A0G1XPF9</accession>
<sequence>MSKKSAGVLMYRFISGQIQFLLVHPGGPFWAKKDTG</sequence>
<evidence type="ECO:0008006" key="3">
    <source>
        <dbReference type="Google" id="ProtNLM"/>
    </source>
</evidence>
<feature type="non-terminal residue" evidence="1">
    <location>
        <position position="36"/>
    </location>
</feature>
<organism evidence="1 2">
    <name type="scientific">Candidatus Amesbacteria bacterium GW2011_GWB1_48_13</name>
    <dbReference type="NCBI Taxonomy" id="1618362"/>
    <lineage>
        <taxon>Bacteria</taxon>
        <taxon>Candidatus Amesiibacteriota</taxon>
    </lineage>
</organism>
<name>A0A0G1XPF9_9BACT</name>
<dbReference type="Proteomes" id="UP000034694">
    <property type="component" value="Unassembled WGS sequence"/>
</dbReference>
<gene>
    <name evidence="1" type="ORF">UY28_C0037G0010</name>
</gene>